<evidence type="ECO:0000313" key="2">
    <source>
        <dbReference type="Proteomes" id="UP000694930"/>
    </source>
</evidence>
<reference evidence="2" key="1">
    <citation type="journal article" date="2014" name="Nat. Genet.">
        <title>The genome of the stress-tolerant wild tomato species Solanum pennellii.</title>
        <authorList>
            <person name="Bolger A."/>
            <person name="Scossa F."/>
            <person name="Bolger M.E."/>
            <person name="Lanz C."/>
            <person name="Maumus F."/>
            <person name="Tohge T."/>
            <person name="Quesneville H."/>
            <person name="Alseekh S."/>
            <person name="Sorensen I."/>
            <person name="Lichtenstein G."/>
            <person name="Fich E.A."/>
            <person name="Conte M."/>
            <person name="Keller H."/>
            <person name="Schneeberger K."/>
            <person name="Schwacke R."/>
            <person name="Ofner I."/>
            <person name="Vrebalov J."/>
            <person name="Xu Y."/>
            <person name="Osorio S."/>
            <person name="Aflitos S.A."/>
            <person name="Schijlen E."/>
            <person name="Jimenez-Gomez J.M."/>
            <person name="Ryngajllo M."/>
            <person name="Kimura S."/>
            <person name="Kumar R."/>
            <person name="Koenig D."/>
            <person name="Headland L.R."/>
            <person name="Maloof J.N."/>
            <person name="Sinha N."/>
            <person name="van Ham R.C."/>
            <person name="Lankhorst R.K."/>
            <person name="Mao L."/>
            <person name="Vogel A."/>
            <person name="Arsova B."/>
            <person name="Panstruga R."/>
            <person name="Fei Z."/>
            <person name="Rose J.K."/>
            <person name="Zamir D."/>
            <person name="Carrari F."/>
            <person name="Giovannoni J.J."/>
            <person name="Weigel D."/>
            <person name="Usadel B."/>
            <person name="Fernie A.R."/>
        </authorList>
    </citation>
    <scope>NUCLEOTIDE SEQUENCE [LARGE SCALE GENOMIC DNA]</scope>
    <source>
        <strain evidence="2">cv. LA0716</strain>
    </source>
</reference>
<feature type="compositionally biased region" description="Basic residues" evidence="1">
    <location>
        <begin position="48"/>
        <end position="57"/>
    </location>
</feature>
<protein>
    <submittedName>
        <fullName evidence="3">Uncharacterized protein LOC107032560</fullName>
    </submittedName>
</protein>
<dbReference type="GeneID" id="107032560"/>
<reference evidence="3" key="2">
    <citation type="submission" date="2025-08" db="UniProtKB">
        <authorList>
            <consortium name="RefSeq"/>
        </authorList>
    </citation>
    <scope>IDENTIFICATION</scope>
</reference>
<accession>A0ABM1HSF9</accession>
<evidence type="ECO:0000256" key="1">
    <source>
        <dbReference type="SAM" id="MobiDB-lite"/>
    </source>
</evidence>
<dbReference type="PANTHER" id="PTHR35318">
    <property type="entry name" value="BNAA10G08410D PROTEIN"/>
    <property type="match status" value="1"/>
</dbReference>
<gene>
    <name evidence="3" type="primary">LOC107032560</name>
</gene>
<keyword evidence="2" id="KW-1185">Reference proteome</keyword>
<sequence>MKFFVELVSCCGCSSKRSHRTEEAEEEEILVPTASVASSDINTIITYKRRRRRRRGSARSAGSFPQWKPSLYSISEDADHVLPPRMVAADSGRNLKKKTATTASRPVNQLPHHRNRKSRFSRIACLAAMIPAPFLI</sequence>
<proteinExistence type="predicted"/>
<name>A0ABM1HSF9_SOLPN</name>
<evidence type="ECO:0000313" key="3">
    <source>
        <dbReference type="RefSeq" id="XP_015089652.1"/>
    </source>
</evidence>
<dbReference type="Proteomes" id="UP000694930">
    <property type="component" value="Chromosome 10"/>
</dbReference>
<dbReference type="RefSeq" id="XP_015089652.1">
    <property type="nucleotide sequence ID" value="XM_015234166.2"/>
</dbReference>
<dbReference type="PANTHER" id="PTHR35318:SF2">
    <property type="entry name" value="OS08G0138900 PROTEIN"/>
    <property type="match status" value="1"/>
</dbReference>
<feature type="region of interest" description="Disordered" evidence="1">
    <location>
        <begin position="48"/>
        <end position="69"/>
    </location>
</feature>
<organism evidence="2 3">
    <name type="scientific">Solanum pennellii</name>
    <name type="common">Tomato</name>
    <name type="synonym">Lycopersicon pennellii</name>
    <dbReference type="NCBI Taxonomy" id="28526"/>
    <lineage>
        <taxon>Eukaryota</taxon>
        <taxon>Viridiplantae</taxon>
        <taxon>Streptophyta</taxon>
        <taxon>Embryophyta</taxon>
        <taxon>Tracheophyta</taxon>
        <taxon>Spermatophyta</taxon>
        <taxon>Magnoliopsida</taxon>
        <taxon>eudicotyledons</taxon>
        <taxon>Gunneridae</taxon>
        <taxon>Pentapetalae</taxon>
        <taxon>asterids</taxon>
        <taxon>lamiids</taxon>
        <taxon>Solanales</taxon>
        <taxon>Solanaceae</taxon>
        <taxon>Solanoideae</taxon>
        <taxon>Solaneae</taxon>
        <taxon>Solanum</taxon>
        <taxon>Solanum subgen. Lycopersicon</taxon>
    </lineage>
</organism>
<feature type="region of interest" description="Disordered" evidence="1">
    <location>
        <begin position="88"/>
        <end position="116"/>
    </location>
</feature>